<sequence>MSFPHPKEFQTVPRRKTEVTIRDGYKRIKDVYIPTRDGSELCGNVFLPTNTSDEKFPVLFSFGPYGKDIHFAEFGKPKTDMYANMAKAIVPLGPDACFETPDPIVWCKEHGYALLRVDVRGSGGSPGVLDPFGIGRTQLINDDSEGHDCYDVIEWAGTQEWSNGKVGMCGISYLGMACYWAAMHQPPHLSAIVPYEALADKYADTTRQGGLWHSGFQKHWFNNIIMPSQYGKLEGLSEEQLAKQRFDFTQLETNWIWRSEGPWPVLDRTRDLAKIKVPMLTAGNWMDSEVHLPGNPTSYERASSEWKFLEMHTGNHLAAYYDPDQIKRQLTFLDYFLKGKTNNGLEGSPRIDLLIRKGTDDFYRTESSWPPKDSVQTPLYLAPNESLSFEQYKASSEDDVLSYAGFTGANFFQTEPLKEKLEILGFPHLDLTVSTDAKDMDIFVYFYVIDPNGKKLVFRGNHDEPAVSFLRSWFRLSHRTLSSKSTPERPVLEQMKPAPIEANKWYDVKVPVVCTSMIIEPGQRLAIAIRANDEEEIIPPMRHIGPSRTEDLLAGTNRIKFGGKLILPVVKRP</sequence>
<name>A0A163C5M8_DIDRA</name>
<dbReference type="InterPro" id="IPR005674">
    <property type="entry name" value="CocE/Ser_esterase"/>
</dbReference>
<dbReference type="OrthoDB" id="416441at2759"/>
<dbReference type="STRING" id="5454.A0A163C5M8"/>
<dbReference type="SUPFAM" id="SSF49785">
    <property type="entry name" value="Galactose-binding domain-like"/>
    <property type="match status" value="1"/>
</dbReference>
<proteinExistence type="predicted"/>
<dbReference type="SMART" id="SM00939">
    <property type="entry name" value="PepX_C"/>
    <property type="match status" value="1"/>
</dbReference>
<dbReference type="Gene3D" id="2.60.120.260">
    <property type="entry name" value="Galactose-binding domain-like"/>
    <property type="match status" value="1"/>
</dbReference>
<evidence type="ECO:0000313" key="3">
    <source>
        <dbReference type="Proteomes" id="UP000076837"/>
    </source>
</evidence>
<dbReference type="InterPro" id="IPR029058">
    <property type="entry name" value="AB_hydrolase_fold"/>
</dbReference>
<dbReference type="InterPro" id="IPR008979">
    <property type="entry name" value="Galactose-bd-like_sf"/>
</dbReference>
<dbReference type="SUPFAM" id="SSF53474">
    <property type="entry name" value="alpha/beta-Hydrolases"/>
    <property type="match status" value="1"/>
</dbReference>
<dbReference type="Gene3D" id="1.10.3020.20">
    <property type="match status" value="1"/>
</dbReference>
<accession>A0A163C5M8</accession>
<comment type="caution">
    <text evidence="2">The sequence shown here is derived from an EMBL/GenBank/DDBJ whole genome shotgun (WGS) entry which is preliminary data.</text>
</comment>
<gene>
    <name evidence="2" type="ORF">ST47_g6636</name>
</gene>
<keyword evidence="1" id="KW-0378">Hydrolase</keyword>
<dbReference type="NCBIfam" id="TIGR00976">
    <property type="entry name" value="CocE_NonD"/>
    <property type="match status" value="1"/>
</dbReference>
<protein>
    <submittedName>
        <fullName evidence="2">Dipeptidyl-peptidase</fullName>
    </submittedName>
</protein>
<dbReference type="InterPro" id="IPR013736">
    <property type="entry name" value="Xaa-Pro_dipept_C"/>
</dbReference>
<dbReference type="Pfam" id="PF08530">
    <property type="entry name" value="PepX_C"/>
    <property type="match status" value="1"/>
</dbReference>
<evidence type="ECO:0000256" key="1">
    <source>
        <dbReference type="ARBA" id="ARBA00022801"/>
    </source>
</evidence>
<dbReference type="Gene3D" id="3.40.50.1820">
    <property type="entry name" value="alpha/beta hydrolase"/>
    <property type="match status" value="1"/>
</dbReference>
<dbReference type="PANTHER" id="PTHR43056">
    <property type="entry name" value="PEPTIDASE S9 PROLYL OLIGOPEPTIDASE"/>
    <property type="match status" value="1"/>
</dbReference>
<dbReference type="Proteomes" id="UP000076837">
    <property type="component" value="Unassembled WGS sequence"/>
</dbReference>
<organism evidence="2 3">
    <name type="scientific">Didymella rabiei</name>
    <name type="common">Chickpea ascochyta blight fungus</name>
    <name type="synonym">Mycosphaerella rabiei</name>
    <dbReference type="NCBI Taxonomy" id="5454"/>
    <lineage>
        <taxon>Eukaryota</taxon>
        <taxon>Fungi</taxon>
        <taxon>Dikarya</taxon>
        <taxon>Ascomycota</taxon>
        <taxon>Pezizomycotina</taxon>
        <taxon>Dothideomycetes</taxon>
        <taxon>Pleosporomycetidae</taxon>
        <taxon>Pleosporales</taxon>
        <taxon>Pleosporineae</taxon>
        <taxon>Didymellaceae</taxon>
        <taxon>Ascochyta</taxon>
    </lineage>
</organism>
<keyword evidence="3" id="KW-1185">Reference proteome</keyword>
<dbReference type="Pfam" id="PF02129">
    <property type="entry name" value="Peptidase_S15"/>
    <property type="match status" value="1"/>
</dbReference>
<dbReference type="AlphaFoldDB" id="A0A163C5M8"/>
<dbReference type="EMBL" id="JYNV01000223">
    <property type="protein sequence ID" value="KZM22222.1"/>
    <property type="molecule type" value="Genomic_DNA"/>
</dbReference>
<dbReference type="InterPro" id="IPR050585">
    <property type="entry name" value="Xaa-Pro_dipeptidyl-ppase/CocE"/>
</dbReference>
<dbReference type="PANTHER" id="PTHR43056:SF10">
    <property type="entry name" value="COCE_NOND FAMILY, PUTATIVE (AFU_ORTHOLOGUE AFUA_7G00600)-RELATED"/>
    <property type="match status" value="1"/>
</dbReference>
<reference evidence="2 3" key="1">
    <citation type="journal article" date="2016" name="Sci. Rep.">
        <title>Draft genome sequencing and secretome analysis of fungal phytopathogen Ascochyta rabiei provides insight into the necrotrophic effector repertoire.</title>
        <authorList>
            <person name="Verma S."/>
            <person name="Gazara R.K."/>
            <person name="Nizam S."/>
            <person name="Parween S."/>
            <person name="Chattopadhyay D."/>
            <person name="Verma P.K."/>
        </authorList>
    </citation>
    <scope>NUCLEOTIDE SEQUENCE [LARGE SCALE GENOMIC DNA]</scope>
    <source>
        <strain evidence="2 3">ArDII</strain>
    </source>
</reference>
<dbReference type="GO" id="GO:0008239">
    <property type="term" value="F:dipeptidyl-peptidase activity"/>
    <property type="evidence" value="ECO:0007669"/>
    <property type="project" value="InterPro"/>
</dbReference>
<evidence type="ECO:0000313" key="2">
    <source>
        <dbReference type="EMBL" id="KZM22222.1"/>
    </source>
</evidence>
<dbReference type="InterPro" id="IPR000383">
    <property type="entry name" value="Xaa-Pro-like_dom"/>
</dbReference>